<dbReference type="SFLD" id="SFLDS00003">
    <property type="entry name" value="Haloacid_Dehalogenase"/>
    <property type="match status" value="1"/>
</dbReference>
<dbReference type="Gene3D" id="3.40.50.1000">
    <property type="entry name" value="HAD superfamily/HAD-like"/>
    <property type="match status" value="1"/>
</dbReference>
<sequence>MDSPAVFLFDCDGTILDSMAMWLTGQQRLLARYGISTTERDFAEFEHLSVEKECDAYHRKWGVEESGQALYRVFHEMIAEGYRNLVAPREGVCAFLGAARDLGVLMGVATSTPTDLVEGGLSSHGLEEFFLTVTTTEEAGRSKEYPDVYDLALRRVCERAGIPVPQRDKVWVFEDAPFGLESAGKAGYRTVGIFDPHGRHRRERVRELADMFIDEYVELSPERLLDAMR</sequence>
<dbReference type="AlphaFoldDB" id="A0A921LU23"/>
<dbReference type="InterPro" id="IPR051806">
    <property type="entry name" value="HAD-like_SPP"/>
</dbReference>
<dbReference type="InterPro" id="IPR041492">
    <property type="entry name" value="HAD_2"/>
</dbReference>
<dbReference type="EMBL" id="DYUZ01000026">
    <property type="protein sequence ID" value="HJG37442.1"/>
    <property type="molecule type" value="Genomic_DNA"/>
</dbReference>
<dbReference type="SFLD" id="SFLDG01129">
    <property type="entry name" value="C1.5:_HAD__Beta-PGM__Phosphata"/>
    <property type="match status" value="1"/>
</dbReference>
<evidence type="ECO:0000313" key="2">
    <source>
        <dbReference type="Proteomes" id="UP000753256"/>
    </source>
</evidence>
<dbReference type="Pfam" id="PF13419">
    <property type="entry name" value="HAD_2"/>
    <property type="match status" value="1"/>
</dbReference>
<dbReference type="GO" id="GO:0050308">
    <property type="term" value="F:sugar-phosphatase activity"/>
    <property type="evidence" value="ECO:0007669"/>
    <property type="project" value="TreeGrafter"/>
</dbReference>
<dbReference type="Proteomes" id="UP000753256">
    <property type="component" value="Unassembled WGS sequence"/>
</dbReference>
<dbReference type="SUPFAM" id="SSF56784">
    <property type="entry name" value="HAD-like"/>
    <property type="match status" value="1"/>
</dbReference>
<proteinExistence type="predicted"/>
<evidence type="ECO:0000313" key="1">
    <source>
        <dbReference type="EMBL" id="HJG37442.1"/>
    </source>
</evidence>
<name>A0A921LU23_9ACTN</name>
<comment type="caution">
    <text evidence="1">The sequence shown here is derived from an EMBL/GenBank/DDBJ whole genome shotgun (WGS) entry which is preliminary data.</text>
</comment>
<protein>
    <submittedName>
        <fullName evidence="1">HAD family phosphatase</fullName>
    </submittedName>
</protein>
<dbReference type="InterPro" id="IPR023198">
    <property type="entry name" value="PGP-like_dom2"/>
</dbReference>
<dbReference type="NCBIfam" id="TIGR01509">
    <property type="entry name" value="HAD-SF-IA-v3"/>
    <property type="match status" value="1"/>
</dbReference>
<dbReference type="Gene3D" id="1.10.150.240">
    <property type="entry name" value="Putative phosphatase, domain 2"/>
    <property type="match status" value="1"/>
</dbReference>
<accession>A0A921LU23</accession>
<reference evidence="1" key="2">
    <citation type="submission" date="2021-09" db="EMBL/GenBank/DDBJ databases">
        <authorList>
            <person name="Gilroy R."/>
        </authorList>
    </citation>
    <scope>NUCLEOTIDE SEQUENCE</scope>
    <source>
        <strain evidence="1">ChiHjej13B12-9602</strain>
    </source>
</reference>
<dbReference type="InterPro" id="IPR023214">
    <property type="entry name" value="HAD_sf"/>
</dbReference>
<dbReference type="PANTHER" id="PTHR43481">
    <property type="entry name" value="FRUCTOSE-1-PHOSPHATE PHOSPHATASE"/>
    <property type="match status" value="1"/>
</dbReference>
<gene>
    <name evidence="1" type="ORF">K8V70_06235</name>
</gene>
<dbReference type="RefSeq" id="WP_273190265.1">
    <property type="nucleotide sequence ID" value="NZ_DYUZ01000026.1"/>
</dbReference>
<dbReference type="InterPro" id="IPR036412">
    <property type="entry name" value="HAD-like_sf"/>
</dbReference>
<reference evidence="1" key="1">
    <citation type="journal article" date="2021" name="PeerJ">
        <title>Extensive microbial diversity within the chicken gut microbiome revealed by metagenomics and culture.</title>
        <authorList>
            <person name="Gilroy R."/>
            <person name="Ravi A."/>
            <person name="Getino M."/>
            <person name="Pursley I."/>
            <person name="Horton D.L."/>
            <person name="Alikhan N.F."/>
            <person name="Baker D."/>
            <person name="Gharbi K."/>
            <person name="Hall N."/>
            <person name="Watson M."/>
            <person name="Adriaenssens E.M."/>
            <person name="Foster-Nyarko E."/>
            <person name="Jarju S."/>
            <person name="Secka A."/>
            <person name="Antonio M."/>
            <person name="Oren A."/>
            <person name="Chaudhuri R.R."/>
            <person name="La Ragione R."/>
            <person name="Hildebrand F."/>
            <person name="Pallen M.J."/>
        </authorList>
    </citation>
    <scope>NUCLEOTIDE SEQUENCE</scope>
    <source>
        <strain evidence="1">ChiHjej13B12-9602</strain>
    </source>
</reference>
<organism evidence="1 2">
    <name type="scientific">Enorma phocaeensis</name>
    <dbReference type="NCBI Taxonomy" id="1871019"/>
    <lineage>
        <taxon>Bacteria</taxon>
        <taxon>Bacillati</taxon>
        <taxon>Actinomycetota</taxon>
        <taxon>Coriobacteriia</taxon>
        <taxon>Coriobacteriales</taxon>
        <taxon>Coriobacteriaceae</taxon>
        <taxon>Enorma</taxon>
    </lineage>
</organism>
<dbReference type="InterPro" id="IPR006439">
    <property type="entry name" value="HAD-SF_hydro_IA"/>
</dbReference>
<dbReference type="PANTHER" id="PTHR43481:SF4">
    <property type="entry name" value="GLYCEROL-1-PHOSPHATE PHOSPHOHYDROLASE 1-RELATED"/>
    <property type="match status" value="1"/>
</dbReference>